<comment type="caution">
    <text evidence="2">The sequence shown here is derived from an EMBL/GenBank/DDBJ whole genome shotgun (WGS) entry which is preliminary data.</text>
</comment>
<evidence type="ECO:0000313" key="2">
    <source>
        <dbReference type="EMBL" id="MBX7482180.1"/>
    </source>
</evidence>
<accession>A0ABS7J4B7</accession>
<dbReference type="InterPro" id="IPR027372">
    <property type="entry name" value="Phytase-like_dom"/>
</dbReference>
<gene>
    <name evidence="2" type="ORF">K3174_06530</name>
</gene>
<feature type="domain" description="Phytase-like" evidence="1">
    <location>
        <begin position="64"/>
        <end position="305"/>
    </location>
</feature>
<keyword evidence="3" id="KW-1185">Reference proteome</keyword>
<dbReference type="InterPro" id="IPR014567">
    <property type="entry name" value="UCP031900"/>
</dbReference>
<dbReference type="Pfam" id="PF13449">
    <property type="entry name" value="Phytase-like"/>
    <property type="match status" value="1"/>
</dbReference>
<dbReference type="EMBL" id="JAIGNO010000003">
    <property type="protein sequence ID" value="MBX7482180.1"/>
    <property type="molecule type" value="Genomic_DNA"/>
</dbReference>
<evidence type="ECO:0000259" key="1">
    <source>
        <dbReference type="Pfam" id="PF13449"/>
    </source>
</evidence>
<name>A0ABS7J4B7_9SPHN</name>
<dbReference type="Proteomes" id="UP000755104">
    <property type="component" value="Unassembled WGS sequence"/>
</dbReference>
<dbReference type="RefSeq" id="WP_221557045.1">
    <property type="nucleotide sequence ID" value="NZ_JAIGNO010000003.1"/>
</dbReference>
<proteinExistence type="predicted"/>
<reference evidence="2 3" key="1">
    <citation type="submission" date="2021-08" db="EMBL/GenBank/DDBJ databases">
        <title>Comparative Genomics Analysis of the Genus Qipengyuania Reveals Extensive Genetic Diversity and Metabolic Versatility, Including the Description of Fifteen Novel Species.</title>
        <authorList>
            <person name="Liu Y."/>
        </authorList>
    </citation>
    <scope>NUCLEOTIDE SEQUENCE [LARGE SCALE GENOMIC DNA]</scope>
    <source>
        <strain evidence="2 3">6D47A</strain>
    </source>
</reference>
<dbReference type="PIRSF" id="PIRSF031900">
    <property type="entry name" value="UCP031900"/>
    <property type="match status" value="1"/>
</dbReference>
<evidence type="ECO:0000313" key="3">
    <source>
        <dbReference type="Proteomes" id="UP000755104"/>
    </source>
</evidence>
<organism evidence="2 3">
    <name type="scientific">Qipengyuania qiaonensis</name>
    <dbReference type="NCBI Taxonomy" id="2867240"/>
    <lineage>
        <taxon>Bacteria</taxon>
        <taxon>Pseudomonadati</taxon>
        <taxon>Pseudomonadota</taxon>
        <taxon>Alphaproteobacteria</taxon>
        <taxon>Sphingomonadales</taxon>
        <taxon>Erythrobacteraceae</taxon>
        <taxon>Qipengyuania</taxon>
    </lineage>
</organism>
<protein>
    <submittedName>
        <fullName evidence="2">Esterase-like activity of phytase family protein</fullName>
    </submittedName>
</protein>
<sequence length="326" mass="36355">MRYNHLLLACLLALAIAPGTWLRTEIPLEEPSFVEAIATVEVGKAQAGPLVLEHAWEITGSGPLFGGFSALLSLPDDQFVAGSDAGAKLVFTRPDRRGTLPRLTRFGGDDDPDKNAVDLESLTRDPETGWIWGGYEWDQAIRRFDPDYVPRGKVRPRAMADWGSNSGAEALIRLPDGNFLVIEEGSFNDDTVHHQALLFAGDPFESRPPELLFVNVPEDYRPVDMTQLDDHRIAVLLRGFEFDLPPRFSTAIAVMDIADIAPGATVDLHLVAELGEDFPADNYEGMAVTRDAGKTYLWLMSDDNFMQYQRTLLLKLLWQTREKARE</sequence>